<proteinExistence type="predicted"/>
<feature type="transmembrane region" description="Helical" evidence="1">
    <location>
        <begin position="113"/>
        <end position="133"/>
    </location>
</feature>
<dbReference type="PANTHER" id="PTHR35394">
    <property type="entry name" value="DUF3176 DOMAIN-CONTAINING PROTEIN"/>
    <property type="match status" value="1"/>
</dbReference>
<evidence type="ECO:0000313" key="2">
    <source>
        <dbReference type="EMBL" id="KAE8392360.1"/>
    </source>
</evidence>
<dbReference type="AlphaFoldDB" id="A0A5N7CDZ1"/>
<dbReference type="OrthoDB" id="5376804at2759"/>
<protein>
    <submittedName>
        <fullName evidence="2">Uncharacterized protein</fullName>
    </submittedName>
</protein>
<reference evidence="2" key="1">
    <citation type="submission" date="2019-04" db="EMBL/GenBank/DDBJ databases">
        <title>Friends and foes A comparative genomics studyof 23 Aspergillus species from section Flavi.</title>
        <authorList>
            <consortium name="DOE Joint Genome Institute"/>
            <person name="Kjaerbolling I."/>
            <person name="Vesth T."/>
            <person name="Frisvad J.C."/>
            <person name="Nybo J.L."/>
            <person name="Theobald S."/>
            <person name="Kildgaard S."/>
            <person name="Isbrandt T."/>
            <person name="Kuo A."/>
            <person name="Sato A."/>
            <person name="Lyhne E.K."/>
            <person name="Kogle M.E."/>
            <person name="Wiebenga A."/>
            <person name="Kun R.S."/>
            <person name="Lubbers R.J."/>
            <person name="Makela M.R."/>
            <person name="Barry K."/>
            <person name="Chovatia M."/>
            <person name="Clum A."/>
            <person name="Daum C."/>
            <person name="Haridas S."/>
            <person name="He G."/>
            <person name="LaButti K."/>
            <person name="Lipzen A."/>
            <person name="Mondo S."/>
            <person name="Riley R."/>
            <person name="Salamov A."/>
            <person name="Simmons B.A."/>
            <person name="Magnuson J.K."/>
            <person name="Henrissat B."/>
            <person name="Mortensen U.H."/>
            <person name="Larsen T.O."/>
            <person name="Devries R.P."/>
            <person name="Grigoriev I.V."/>
            <person name="Machida M."/>
            <person name="Baker S.E."/>
            <person name="Andersen M.R."/>
        </authorList>
    </citation>
    <scope>NUCLEOTIDE SEQUENCE [LARGE SCALE GENOMIC DNA]</scope>
    <source>
        <strain evidence="2">IBT 14317</strain>
    </source>
</reference>
<keyword evidence="1" id="KW-1133">Transmembrane helix</keyword>
<feature type="transmembrane region" description="Helical" evidence="1">
    <location>
        <begin position="78"/>
        <end position="101"/>
    </location>
</feature>
<dbReference type="Proteomes" id="UP000326877">
    <property type="component" value="Unassembled WGS sequence"/>
</dbReference>
<gene>
    <name evidence="2" type="ORF">BDV23DRAFT_181761</name>
</gene>
<evidence type="ECO:0000256" key="1">
    <source>
        <dbReference type="SAM" id="Phobius"/>
    </source>
</evidence>
<keyword evidence="1" id="KW-0472">Membrane</keyword>
<dbReference type="PANTHER" id="PTHR35394:SF5">
    <property type="entry name" value="DUF3176 DOMAIN-CONTAINING PROTEIN"/>
    <property type="match status" value="1"/>
</dbReference>
<dbReference type="InterPro" id="IPR021514">
    <property type="entry name" value="DUF3176"/>
</dbReference>
<sequence length="206" mass="22305">MAIQNQSLLPNEERMEKSSQISHIALKFPSPPSSGRTPISGDSLAAGTQNPGYSSVTSSLHETSKVPRKSIPSKLHDYWVLEIASCCGSLCALIGIVVLLWMYNGKKLPDWKWGIAISSALSWLVQVITALLLQPIAACLNQARCIYLNKCKHLLLVISLYDLASRGPLASLLLLWQTDIGTGPLVQQMAKVECKLVPSAEPASIA</sequence>
<keyword evidence="1" id="KW-0812">Transmembrane</keyword>
<organism evidence="2">
    <name type="scientific">Petromyces alliaceus</name>
    <name type="common">Aspergillus alliaceus</name>
    <dbReference type="NCBI Taxonomy" id="209559"/>
    <lineage>
        <taxon>Eukaryota</taxon>
        <taxon>Fungi</taxon>
        <taxon>Dikarya</taxon>
        <taxon>Ascomycota</taxon>
        <taxon>Pezizomycotina</taxon>
        <taxon>Eurotiomycetes</taxon>
        <taxon>Eurotiomycetidae</taxon>
        <taxon>Eurotiales</taxon>
        <taxon>Aspergillaceae</taxon>
        <taxon>Aspergillus</taxon>
        <taxon>Aspergillus subgen. Circumdati</taxon>
    </lineage>
</organism>
<dbReference type="Pfam" id="PF11374">
    <property type="entry name" value="DUF3176"/>
    <property type="match status" value="1"/>
</dbReference>
<dbReference type="EMBL" id="ML735238">
    <property type="protein sequence ID" value="KAE8392360.1"/>
    <property type="molecule type" value="Genomic_DNA"/>
</dbReference>
<name>A0A5N7CDZ1_PETAA</name>
<accession>A0A5N7CDZ1</accession>